<dbReference type="EMBL" id="AE017194">
    <property type="protein sequence ID" value="AAS41228.1"/>
    <property type="molecule type" value="Genomic_DNA"/>
</dbReference>
<evidence type="ECO:0000313" key="1">
    <source>
        <dbReference type="EMBL" id="AAS41228.1"/>
    </source>
</evidence>
<dbReference type="KEGG" id="bca:BCE_2309"/>
<proteinExistence type="predicted"/>
<dbReference type="HOGENOM" id="CLU_3401937_0_0_9"/>
<evidence type="ECO:0000313" key="2">
    <source>
        <dbReference type="Proteomes" id="UP000002527"/>
    </source>
</evidence>
<reference evidence="1 2" key="1">
    <citation type="journal article" date="2004" name="Nucleic Acids Res.">
        <title>The genome sequence of Bacillus cereus ATCC 10987 reveals metabolic adaptations and a large plasmid related to Bacillus anthracis pXO1.</title>
        <authorList>
            <person name="Rasko D.A."/>
            <person name="Ravel J."/>
            <person name="Okstad O.A."/>
            <person name="Helgason E."/>
            <person name="Cer R.Z."/>
            <person name="Jiang L."/>
            <person name="Shores K.A."/>
            <person name="Fouts D.E."/>
            <person name="Tourasse N.J."/>
            <person name="Angiuoli S.V."/>
            <person name="Kolonay J."/>
            <person name="Nelson W.C."/>
            <person name="Kolsto A.-B."/>
            <person name="Fraser C.M."/>
            <person name="Read T.D."/>
        </authorList>
    </citation>
    <scope>NUCLEOTIDE SEQUENCE [LARGE SCALE GENOMIC DNA]</scope>
    <source>
        <strain evidence="2">ATCC 10987 / NRS 248</strain>
    </source>
</reference>
<organism evidence="1 2">
    <name type="scientific">Bacillus cereus (strain ATCC 10987 / NRS 248)</name>
    <dbReference type="NCBI Taxonomy" id="222523"/>
    <lineage>
        <taxon>Bacteria</taxon>
        <taxon>Bacillati</taxon>
        <taxon>Bacillota</taxon>
        <taxon>Bacilli</taxon>
        <taxon>Bacillales</taxon>
        <taxon>Bacillaceae</taxon>
        <taxon>Bacillus</taxon>
        <taxon>Bacillus cereus group</taxon>
    </lineage>
</organism>
<dbReference type="Proteomes" id="UP000002527">
    <property type="component" value="Chromosome"/>
</dbReference>
<sequence length="30" mass="3613">MSFSHLLFFLFIAQYAIASFSFKMVIRFFC</sequence>
<gene>
    <name evidence="1" type="ordered locus">BCE_2309</name>
</gene>
<accession>Q738T4</accession>
<name>Q738T4_BACC1</name>
<protein>
    <submittedName>
        <fullName evidence="1">Uncharacterized protein</fullName>
    </submittedName>
</protein>
<dbReference type="AlphaFoldDB" id="Q738T4"/>